<dbReference type="NCBIfam" id="TIGR00005">
    <property type="entry name" value="rluA_subfam"/>
    <property type="match status" value="1"/>
</dbReference>
<dbReference type="InterPro" id="IPR006225">
    <property type="entry name" value="PsdUridine_synth_RluC/D"/>
</dbReference>
<evidence type="ECO:0000256" key="2">
    <source>
        <dbReference type="ARBA" id="ARBA00010876"/>
    </source>
</evidence>
<dbReference type="Gene3D" id="3.30.2350.10">
    <property type="entry name" value="Pseudouridine synthase"/>
    <property type="match status" value="1"/>
</dbReference>
<evidence type="ECO:0000313" key="6">
    <source>
        <dbReference type="Proteomes" id="UP000192486"/>
    </source>
</evidence>
<evidence type="ECO:0000256" key="1">
    <source>
        <dbReference type="ARBA" id="ARBA00000073"/>
    </source>
</evidence>
<dbReference type="RefSeq" id="WP_051210442.1">
    <property type="nucleotide sequence ID" value="NZ_CP015108.1"/>
</dbReference>
<gene>
    <name evidence="5" type="ORF">SporoS204_13910</name>
</gene>
<proteinExistence type="inferred from homology"/>
<keyword evidence="3" id="KW-0413">Isomerase</keyword>
<keyword evidence="6" id="KW-1185">Reference proteome</keyword>
<comment type="function">
    <text evidence="3">Responsible for synthesis of pseudouridine from uracil.</text>
</comment>
<dbReference type="Pfam" id="PF00849">
    <property type="entry name" value="PseudoU_synth_2"/>
    <property type="match status" value="1"/>
</dbReference>
<feature type="domain" description="Pseudouridine synthase RsuA/RluA-like" evidence="4">
    <location>
        <begin position="94"/>
        <end position="247"/>
    </location>
</feature>
<dbReference type="EMBL" id="CP015108">
    <property type="protein sequence ID" value="ARF15786.1"/>
    <property type="molecule type" value="Genomic_DNA"/>
</dbReference>
<dbReference type="InterPro" id="IPR050188">
    <property type="entry name" value="RluA_PseudoU_synthase"/>
</dbReference>
<dbReference type="InterPro" id="IPR006145">
    <property type="entry name" value="PsdUridine_synth_RsuA/RluA"/>
</dbReference>
<reference evidence="5 6" key="1">
    <citation type="submission" date="2016-04" db="EMBL/GenBank/DDBJ databases">
        <title>Comparative Genomics and Epigenetics of Sporosarcina ureae.</title>
        <authorList>
            <person name="Oliver A.S."/>
            <person name="Cooper K.K."/>
        </authorList>
    </citation>
    <scope>NUCLEOTIDE SEQUENCE [LARGE SCALE GENOMIC DNA]</scope>
    <source>
        <strain evidence="5 6">S204</strain>
    </source>
</reference>
<organism evidence="5 6">
    <name type="scientific">Sporosarcina ureae</name>
    <dbReference type="NCBI Taxonomy" id="1571"/>
    <lineage>
        <taxon>Bacteria</taxon>
        <taxon>Bacillati</taxon>
        <taxon>Bacillota</taxon>
        <taxon>Bacilli</taxon>
        <taxon>Bacillales</taxon>
        <taxon>Caryophanaceae</taxon>
        <taxon>Sporosarcina</taxon>
    </lineage>
</organism>
<name>A0ABN4YVJ3_SPOUR</name>
<sequence length="316" mass="35831">MMKRKNNTLFQLQFVVKESGLLREFLAQHEISKTTLTAIKYRGGEILVNGQSQNVRHKLQPYDQVTVLFPPEQVSDGLTPQEGALSILYEDETLLVLDKPAGQSTIPSRNHPSGTLANFVCGKFEREGILSTAHMVTRLDTDTSGIICVAKNRHIHHLLSKQMAQDLFQRQYTAFAQGIITTPFVTIEQPIGRKEGSIIERIVRQDGQYSKTDVSVKAHYRNAEDCFSVIDLTLHTGRTHQIRVHMQWLGHPLVGDDLYGANLDVFPRQALHCSGVSLLHPITRKRMHFTSPLPEDMKYYLRKSQQVCGFSQQQQL</sequence>
<dbReference type="CDD" id="cd02869">
    <property type="entry name" value="PseudoU_synth_RluA_like"/>
    <property type="match status" value="1"/>
</dbReference>
<dbReference type="InterPro" id="IPR020103">
    <property type="entry name" value="PsdUridine_synth_cat_dom_sf"/>
</dbReference>
<dbReference type="EC" id="5.4.99.-" evidence="3"/>
<evidence type="ECO:0000256" key="3">
    <source>
        <dbReference type="RuleBase" id="RU362028"/>
    </source>
</evidence>
<accession>A0ABN4YVJ3</accession>
<evidence type="ECO:0000259" key="4">
    <source>
        <dbReference type="Pfam" id="PF00849"/>
    </source>
</evidence>
<comment type="similarity">
    <text evidence="2 3">Belongs to the pseudouridine synthase RluA family.</text>
</comment>
<dbReference type="SUPFAM" id="SSF55120">
    <property type="entry name" value="Pseudouridine synthase"/>
    <property type="match status" value="1"/>
</dbReference>
<comment type="catalytic activity">
    <reaction evidence="1 3">
        <text>a uridine in RNA = a pseudouridine in RNA</text>
        <dbReference type="Rhea" id="RHEA:48348"/>
        <dbReference type="Rhea" id="RHEA-COMP:12068"/>
        <dbReference type="Rhea" id="RHEA-COMP:12069"/>
        <dbReference type="ChEBI" id="CHEBI:65314"/>
        <dbReference type="ChEBI" id="CHEBI:65315"/>
    </reaction>
</comment>
<dbReference type="Proteomes" id="UP000192486">
    <property type="component" value="Chromosome"/>
</dbReference>
<protein>
    <recommendedName>
        <fullName evidence="3">Pseudouridine synthase</fullName>
        <ecNumber evidence="3">5.4.99.-</ecNumber>
    </recommendedName>
</protein>
<evidence type="ECO:0000313" key="5">
    <source>
        <dbReference type="EMBL" id="ARF15786.1"/>
    </source>
</evidence>
<dbReference type="PANTHER" id="PTHR21600">
    <property type="entry name" value="MITOCHONDRIAL RNA PSEUDOURIDINE SYNTHASE"/>
    <property type="match status" value="1"/>
</dbReference>
<dbReference type="PANTHER" id="PTHR21600:SF35">
    <property type="entry name" value="PSEUDOURIDINE SYNTHASE"/>
    <property type="match status" value="1"/>
</dbReference>